<dbReference type="InterPro" id="IPR002469">
    <property type="entry name" value="Peptidase_S9B_N"/>
</dbReference>
<dbReference type="GO" id="GO:0008239">
    <property type="term" value="F:dipeptidyl-peptidase activity"/>
    <property type="evidence" value="ECO:0007669"/>
    <property type="project" value="TreeGrafter"/>
</dbReference>
<evidence type="ECO:0000313" key="3">
    <source>
        <dbReference type="WBParaSite" id="HPBE_0000497301-mRNA-1"/>
    </source>
</evidence>
<dbReference type="GO" id="GO:0006508">
    <property type="term" value="P:proteolysis"/>
    <property type="evidence" value="ECO:0007669"/>
    <property type="project" value="InterPro"/>
</dbReference>
<evidence type="ECO:0000259" key="1">
    <source>
        <dbReference type="Pfam" id="PF00930"/>
    </source>
</evidence>
<dbReference type="InterPro" id="IPR050278">
    <property type="entry name" value="Serine_Prot_S9B/DPPIV"/>
</dbReference>
<protein>
    <submittedName>
        <fullName evidence="3">DPPIV_N domain-containing protein</fullName>
    </submittedName>
</protein>
<dbReference type="GO" id="GO:0005886">
    <property type="term" value="C:plasma membrane"/>
    <property type="evidence" value="ECO:0007669"/>
    <property type="project" value="TreeGrafter"/>
</dbReference>
<dbReference type="WBParaSite" id="HPBE_0000497301-mRNA-1">
    <property type="protein sequence ID" value="HPBE_0000497301-mRNA-1"/>
    <property type="gene ID" value="HPBE_0000497301"/>
</dbReference>
<organism evidence="2 3">
    <name type="scientific">Heligmosomoides polygyrus</name>
    <name type="common">Parasitic roundworm</name>
    <dbReference type="NCBI Taxonomy" id="6339"/>
    <lineage>
        <taxon>Eukaryota</taxon>
        <taxon>Metazoa</taxon>
        <taxon>Ecdysozoa</taxon>
        <taxon>Nematoda</taxon>
        <taxon>Chromadorea</taxon>
        <taxon>Rhabditida</taxon>
        <taxon>Rhabditina</taxon>
        <taxon>Rhabditomorpha</taxon>
        <taxon>Strongyloidea</taxon>
        <taxon>Heligmosomidae</taxon>
        <taxon>Heligmosomoides</taxon>
    </lineage>
</organism>
<dbReference type="Pfam" id="PF00930">
    <property type="entry name" value="DPPIV_N"/>
    <property type="match status" value="1"/>
</dbReference>
<dbReference type="Gene3D" id="2.140.10.30">
    <property type="entry name" value="Dipeptidylpeptidase IV, N-terminal domain"/>
    <property type="match status" value="1"/>
</dbReference>
<sequence>LLSRSMCLCRKSFAVGPTGDGTEALLAFTWNPNPKKNDFVFVYDYNLYYQADPEKPATARQLTKDGSYLLRYGVPDWLYEEEILASGDAIWWSESGNFMAYLRFDDRAVNRIYIPKYLRSSQYPLYMEIPYPKAGVEENPKAELYIHSVATHHAVVVEPPAELTAMNQSYYVFSNQWLRMPARVRRALGEERLATVWSNREQNLLYVTLCNEVDCILVNHSSRI</sequence>
<dbReference type="AlphaFoldDB" id="A0A183FEW9"/>
<dbReference type="SUPFAM" id="SSF82171">
    <property type="entry name" value="DPP6 N-terminal domain-like"/>
    <property type="match status" value="1"/>
</dbReference>
<name>A0A183FEW9_HELPZ</name>
<feature type="domain" description="Dipeptidylpeptidase IV N-terminal" evidence="1">
    <location>
        <begin position="20"/>
        <end position="212"/>
    </location>
</feature>
<accession>A0A183FEW9</accession>
<keyword evidence="2" id="KW-1185">Reference proteome</keyword>
<dbReference type="PANTHER" id="PTHR11731:SF202">
    <property type="entry name" value="DIPEPTIDYL PEPTIDASE FAMILY MEMBER 2"/>
    <property type="match status" value="1"/>
</dbReference>
<reference evidence="3" key="1">
    <citation type="submission" date="2019-09" db="UniProtKB">
        <authorList>
            <consortium name="WormBaseParasite"/>
        </authorList>
    </citation>
    <scope>IDENTIFICATION</scope>
</reference>
<dbReference type="PANTHER" id="PTHR11731">
    <property type="entry name" value="PROTEASE FAMILY S9B,C DIPEPTIDYL-PEPTIDASE IV-RELATED"/>
    <property type="match status" value="1"/>
</dbReference>
<proteinExistence type="predicted"/>
<dbReference type="Proteomes" id="UP000050761">
    <property type="component" value="Unassembled WGS sequence"/>
</dbReference>
<evidence type="ECO:0000313" key="2">
    <source>
        <dbReference type="Proteomes" id="UP000050761"/>
    </source>
</evidence>